<reference evidence="8 9" key="5">
    <citation type="journal article" date="2010" name="Appl. Environ. Microbiol.">
        <title>phrR-like gene praR of Azorhizobium caulinodans ORS571 is essential for symbiosis with Sesbania rostrata and is involved in expression of reb genes.</title>
        <authorList>
            <person name="Akiba N."/>
            <person name="Aono T."/>
            <person name="Toyazaki H."/>
            <person name="Sato S."/>
            <person name="Oyaizu H."/>
        </authorList>
    </citation>
    <scope>NUCLEOTIDE SEQUENCE [LARGE SCALE GENOMIC DNA]</scope>
    <source>
        <strain evidence="9">ATCC 43989 / DSM 5975 / JCM 20966 / LMG 6465 / NBRC 14845 / NCIMB 13405 / ORS 571</strain>
    </source>
</reference>
<reference evidence="8 9" key="4">
    <citation type="journal article" date="2009" name="Appl. Environ. Microbiol.">
        <title>Comparative genome-wide transcriptional profiling of Azorhizobium caulinodans ORS571 grown under free-living and symbiotic conditions.</title>
        <authorList>
            <person name="Tsukada S."/>
            <person name="Aono T."/>
            <person name="Akiba N."/>
            <person name="Lee KB."/>
            <person name="Liu CT."/>
            <person name="Toyazaki H."/>
            <person name="Oyaizu H."/>
        </authorList>
    </citation>
    <scope>NUCLEOTIDE SEQUENCE [LARGE SCALE GENOMIC DNA]</scope>
    <source>
        <strain evidence="9">ATCC 43989 / DSM 5975 / JCM 20966 / LMG 6465 / NBRC 14845 / NCIMB 13405 / ORS 571</strain>
    </source>
</reference>
<keyword evidence="8" id="KW-0503">Monooxygenase</keyword>
<evidence type="ECO:0000256" key="5">
    <source>
        <dbReference type="ARBA" id="ARBA00022827"/>
    </source>
</evidence>
<comment type="pathway">
    <text evidence="2">Siderophore biosynthesis.</text>
</comment>
<evidence type="ECO:0000256" key="1">
    <source>
        <dbReference type="ARBA" id="ARBA00001974"/>
    </source>
</evidence>
<reference evidence="8 9" key="6">
    <citation type="journal article" date="2011" name="Appl. Environ. Microbiol.">
        <title>Involvement of the azorhizobial chromosome partition gene (parA) in the onset of bacteroid differentiation during Sesbania rostrata stem nodule development.</title>
        <authorList>
            <person name="Liu CT."/>
            <person name="Lee KB."/>
            <person name="Wang YS."/>
            <person name="Peng MH."/>
            <person name="Lee KT."/>
            <person name="Suzuki S."/>
            <person name="Suzuki T."/>
            <person name="Oyaizu H."/>
        </authorList>
    </citation>
    <scope>NUCLEOTIDE SEQUENCE [LARGE SCALE GENOMIC DNA]</scope>
    <source>
        <strain evidence="9">ATCC 43989 / DSM 5975 / JCM 20966 / LMG 6465 / NBRC 14845 / NCIMB 13405 / ORS 571</strain>
    </source>
</reference>
<evidence type="ECO:0000256" key="6">
    <source>
        <dbReference type="ARBA" id="ARBA00022857"/>
    </source>
</evidence>
<dbReference type="SUPFAM" id="SSF51905">
    <property type="entry name" value="FAD/NAD(P)-binding domain"/>
    <property type="match status" value="2"/>
</dbReference>
<dbReference type="InterPro" id="IPR025700">
    <property type="entry name" value="Lys/Orn_oxygenase"/>
</dbReference>
<dbReference type="STRING" id="438753.AZC_3247"/>
<gene>
    <name evidence="8" type="ordered locus">AZC_3247</name>
</gene>
<dbReference type="KEGG" id="azc:AZC_3247"/>
<sequence>MRTRGPAASWSLEAMTDPILDLAGIGIGPFNLSLAAQLDGLPDMNARFFEQRPAFSWHPGMMLPGAELQTSCLKDLVTATNPTSPWSFMAYLVAHKRFYDFMNAEFDALPRQEFANYLAWAANGIESLRFGKPVRALDFSQGQFVLGFDDGEVAARNVCLGIGLVPDLPAFAMPLAGDTCFHASAATARLPLLNAGRVAVVGGGQSGAEVFLSLLSQVGTASEVSWISRRPNFEPLDATPFTNELFTPGYVTDFHGIGEDARNASLARQKLASDGASASTLKAIYQRLYALRHLGEGALNPTLMPGREVIQMERQRGEYRLVMRNGFDGGIEIVHADAVVLATGYGFRVPEFLAPLRDRIAFDRKGLFQVNPDFSLTWDGPRQNRIFA</sequence>
<dbReference type="PANTHER" id="PTHR42802">
    <property type="entry name" value="MONOOXYGENASE"/>
    <property type="match status" value="1"/>
</dbReference>
<dbReference type="HOGENOM" id="CLU_020931_0_0_5"/>
<dbReference type="Proteomes" id="UP000000270">
    <property type="component" value="Chromosome"/>
</dbReference>
<evidence type="ECO:0000256" key="3">
    <source>
        <dbReference type="ARBA" id="ARBA00007588"/>
    </source>
</evidence>
<evidence type="ECO:0000256" key="4">
    <source>
        <dbReference type="ARBA" id="ARBA00022630"/>
    </source>
</evidence>
<dbReference type="Pfam" id="PF13434">
    <property type="entry name" value="Lys_Orn_oxgnase"/>
    <property type="match status" value="1"/>
</dbReference>
<reference evidence="9" key="2">
    <citation type="submission" date="2007-04" db="EMBL/GenBank/DDBJ databases">
        <title>Complete genome sequence of the nitrogen-fixing bacterium Azorhizobium caulinodans ORS571.</title>
        <authorList>
            <person name="Lee K.B."/>
            <person name="Backer P.D."/>
            <person name="Aono T."/>
            <person name="Liu C.T."/>
            <person name="Suzuki S."/>
            <person name="Suzuki T."/>
            <person name="Kaneko T."/>
            <person name="Yamada M."/>
            <person name="Tabata S."/>
            <person name="Kupfer D.M."/>
            <person name="Najar F.Z."/>
            <person name="Wiley G.B."/>
            <person name="Roe B."/>
            <person name="Binnewies T."/>
            <person name="Ussery D."/>
            <person name="Vereecke D."/>
            <person name="Gevers D."/>
            <person name="Holsters M."/>
            <person name="Oyaizu H."/>
        </authorList>
    </citation>
    <scope>NUCLEOTIDE SEQUENCE [LARGE SCALE GENOMIC DNA]</scope>
    <source>
        <strain evidence="9">ATCC 43989 / DSM 5975 / JCM 20966 / LMG 6465 / NBRC 14845 / NCIMB 13405 / ORS 571</strain>
    </source>
</reference>
<dbReference type="PANTHER" id="PTHR42802:SF1">
    <property type="entry name" value="L-ORNITHINE N(5)-MONOOXYGENASE"/>
    <property type="match status" value="1"/>
</dbReference>
<keyword evidence="4" id="KW-0285">Flavoprotein</keyword>
<organism evidence="8 9">
    <name type="scientific">Azorhizobium caulinodans (strain ATCC 43989 / DSM 5975 / JCM 20966 / LMG 6465 / NBRC 14845 / NCIMB 13405 / ORS 571)</name>
    <dbReference type="NCBI Taxonomy" id="438753"/>
    <lineage>
        <taxon>Bacteria</taxon>
        <taxon>Pseudomonadati</taxon>
        <taxon>Pseudomonadota</taxon>
        <taxon>Alphaproteobacteria</taxon>
        <taxon>Hyphomicrobiales</taxon>
        <taxon>Xanthobacteraceae</taxon>
        <taxon>Azorhizobium</taxon>
    </lineage>
</organism>
<proteinExistence type="inferred from homology"/>
<accession>A8ICS5</accession>
<evidence type="ECO:0000313" key="9">
    <source>
        <dbReference type="Proteomes" id="UP000000270"/>
    </source>
</evidence>
<name>A8ICS5_AZOC5</name>
<keyword evidence="9" id="KW-1185">Reference proteome</keyword>
<keyword evidence="5" id="KW-0274">FAD</keyword>
<comment type="similarity">
    <text evidence="3">Belongs to the lysine N(6)-hydroxylase/L-ornithine N(5)-oxygenase family.</text>
</comment>
<evidence type="ECO:0000256" key="7">
    <source>
        <dbReference type="ARBA" id="ARBA00023002"/>
    </source>
</evidence>
<keyword evidence="7" id="KW-0560">Oxidoreductase</keyword>
<comment type="cofactor">
    <cofactor evidence="1">
        <name>FAD</name>
        <dbReference type="ChEBI" id="CHEBI:57692"/>
    </cofactor>
</comment>
<reference evidence="8 9" key="3">
    <citation type="journal article" date="2008" name="BMC Genomics">
        <title>The genome of the versatile nitrogen fixer Azorhizobium caulinodans ORS571.</title>
        <authorList>
            <person name="Lee KB."/>
            <person name="Backer P.D."/>
            <person name="Aono T."/>
            <person name="Liu CT."/>
            <person name="Suzuki S."/>
            <person name="Suzuki T."/>
            <person name="Kaneko T."/>
            <person name="Yamada M."/>
            <person name="Tabata S."/>
            <person name="Kupfer D.M."/>
            <person name="Najar F.Z."/>
            <person name="Wiley G.B."/>
            <person name="Roe B."/>
            <person name="Binnewies T.T."/>
            <person name="Ussery D.W."/>
            <person name="D'Haeze W."/>
            <person name="Herder J.D."/>
            <person name="Gevers D."/>
            <person name="Vereecke D."/>
            <person name="Holsters M."/>
            <person name="Oyaizu H."/>
        </authorList>
    </citation>
    <scope>NUCLEOTIDE SEQUENCE [LARGE SCALE GENOMIC DNA]</scope>
    <source>
        <strain evidence="9">ATCC 43989 / DSM 5975 / JCM 20966 / LMG 6465 / NBRC 14845 / NCIMB 13405 / ORS 571</strain>
    </source>
</reference>
<evidence type="ECO:0000256" key="2">
    <source>
        <dbReference type="ARBA" id="ARBA00004924"/>
    </source>
</evidence>
<dbReference type="InterPro" id="IPR036188">
    <property type="entry name" value="FAD/NAD-bd_sf"/>
</dbReference>
<dbReference type="AlphaFoldDB" id="A8ICS5"/>
<dbReference type="eggNOG" id="COG3486">
    <property type="taxonomic scope" value="Bacteria"/>
</dbReference>
<reference evidence="8 9" key="1">
    <citation type="journal article" date="2007" name="Appl. Environ. Microbiol.">
        <title>Rhizobial factors required for stem nodule maturation and maintenance in Sesbania rostrata-Azorhizobium caulinodans ORS571 symbiosis.</title>
        <authorList>
            <person name="Suzuki S."/>
            <person name="Aono T."/>
            <person name="Lee KB."/>
            <person name="Suzuki T."/>
            <person name="Liu CT."/>
            <person name="Miwa H."/>
            <person name="Wakao S."/>
            <person name="Iki T."/>
            <person name="Oyaizu H."/>
        </authorList>
    </citation>
    <scope>NUCLEOTIDE SEQUENCE [LARGE SCALE GENOMIC DNA]</scope>
    <source>
        <strain evidence="9">ATCC 43989 / DSM 5975 / JCM 20966 / LMG 6465 / NBRC 14845 / NCIMB 13405 / ORS 571</strain>
    </source>
</reference>
<dbReference type="GO" id="GO:0004497">
    <property type="term" value="F:monooxygenase activity"/>
    <property type="evidence" value="ECO:0007669"/>
    <property type="project" value="UniProtKB-KW"/>
</dbReference>
<dbReference type="Gene3D" id="3.50.50.60">
    <property type="entry name" value="FAD/NAD(P)-binding domain"/>
    <property type="match status" value="1"/>
</dbReference>
<dbReference type="EMBL" id="AP009384">
    <property type="protein sequence ID" value="BAF89245.1"/>
    <property type="molecule type" value="Genomic_DNA"/>
</dbReference>
<protein>
    <submittedName>
        <fullName evidence="8">L-lysine 6-monooxygenase protein</fullName>
    </submittedName>
</protein>
<evidence type="ECO:0000313" key="8">
    <source>
        <dbReference type="EMBL" id="BAF89245.1"/>
    </source>
</evidence>
<keyword evidence="6" id="KW-0521">NADP</keyword>